<evidence type="ECO:0000256" key="5">
    <source>
        <dbReference type="SAM" id="MobiDB-lite"/>
    </source>
</evidence>
<keyword evidence="2" id="KW-0851">Voltage-gated channel</keyword>
<dbReference type="Pfam" id="PF08763">
    <property type="entry name" value="Ca_chan_IQ"/>
    <property type="match status" value="1"/>
</dbReference>
<dbReference type="InterPro" id="IPR050599">
    <property type="entry name" value="VDCC_alpha-1_subunit"/>
</dbReference>
<evidence type="ECO:0000256" key="4">
    <source>
        <dbReference type="ARBA" id="ARBA00023303"/>
    </source>
</evidence>
<evidence type="ECO:0000256" key="2">
    <source>
        <dbReference type="ARBA" id="ARBA00022882"/>
    </source>
</evidence>
<dbReference type="GO" id="GO:0005891">
    <property type="term" value="C:voltage-gated calcium channel complex"/>
    <property type="evidence" value="ECO:0007669"/>
    <property type="project" value="TreeGrafter"/>
</dbReference>
<feature type="compositionally biased region" description="Basic and acidic residues" evidence="5">
    <location>
        <begin position="135"/>
        <end position="148"/>
    </location>
</feature>
<dbReference type="Gene3D" id="6.10.250.2180">
    <property type="match status" value="1"/>
</dbReference>
<proteinExistence type="predicted"/>
<organism evidence="7 8">
    <name type="scientific">Myotis davidii</name>
    <name type="common">David's myotis</name>
    <dbReference type="NCBI Taxonomy" id="225400"/>
    <lineage>
        <taxon>Eukaryota</taxon>
        <taxon>Metazoa</taxon>
        <taxon>Chordata</taxon>
        <taxon>Craniata</taxon>
        <taxon>Vertebrata</taxon>
        <taxon>Euteleostomi</taxon>
        <taxon>Mammalia</taxon>
        <taxon>Eutheria</taxon>
        <taxon>Laurasiatheria</taxon>
        <taxon>Chiroptera</taxon>
        <taxon>Yangochiroptera</taxon>
        <taxon>Vespertilionidae</taxon>
        <taxon>Myotis</taxon>
    </lineage>
</organism>
<sequence>MPLNSDGTVTFNATLFALVRTSLKIKTEGNLEQANQELRIVIKKIWKRMKQKLLDEVIPPADEEEVTVGKFYATFLIQDYFRKFRRRKEKGLLGTEASPSTFSVLQAGLRSLQDLVPEIRQALTCDIDEEEEEEGQGREEEKDEKDPETYQVRNDTFPLLPDCKVPLNPLSNFHTASKRSPPPTHPDNRQMFIWHLPSAVGGQDLDTASPWGAHQRHTI</sequence>
<feature type="domain" description="Voltage-dependent calcium channel alpha-1 subunit IQ" evidence="6">
    <location>
        <begin position="63"/>
        <end position="97"/>
    </location>
</feature>
<evidence type="ECO:0000313" key="7">
    <source>
        <dbReference type="EMBL" id="ELK33937.1"/>
    </source>
</evidence>
<keyword evidence="3" id="KW-0406">Ion transport</keyword>
<feature type="region of interest" description="Disordered" evidence="5">
    <location>
        <begin position="171"/>
        <end position="190"/>
    </location>
</feature>
<keyword evidence="4" id="KW-0407">Ion channel</keyword>
<accession>L5M6I6</accession>
<dbReference type="GO" id="GO:0008331">
    <property type="term" value="F:high voltage-gated calcium channel activity"/>
    <property type="evidence" value="ECO:0007669"/>
    <property type="project" value="TreeGrafter"/>
</dbReference>
<dbReference type="EMBL" id="KB103529">
    <property type="protein sequence ID" value="ELK33937.1"/>
    <property type="molecule type" value="Genomic_DNA"/>
</dbReference>
<feature type="region of interest" description="Disordered" evidence="5">
    <location>
        <begin position="124"/>
        <end position="150"/>
    </location>
</feature>
<keyword evidence="1" id="KW-0813">Transport</keyword>
<dbReference type="InterPro" id="IPR014873">
    <property type="entry name" value="VDCC_a1su_IQ"/>
</dbReference>
<evidence type="ECO:0000256" key="3">
    <source>
        <dbReference type="ARBA" id="ARBA00023065"/>
    </source>
</evidence>
<protein>
    <submittedName>
        <fullName evidence="7">Voltage-dependent L-type calcium channel subunit alpha-1F</fullName>
    </submittedName>
</protein>
<dbReference type="PANTHER" id="PTHR45628">
    <property type="entry name" value="VOLTAGE-DEPENDENT CALCIUM CHANNEL TYPE A SUBUNIT ALPHA-1"/>
    <property type="match status" value="1"/>
</dbReference>
<dbReference type="GO" id="GO:0098703">
    <property type="term" value="P:calcium ion import across plasma membrane"/>
    <property type="evidence" value="ECO:0007669"/>
    <property type="project" value="TreeGrafter"/>
</dbReference>
<evidence type="ECO:0000259" key="6">
    <source>
        <dbReference type="SMART" id="SM01062"/>
    </source>
</evidence>
<gene>
    <name evidence="7" type="ORF">MDA_GLEAN10006240</name>
</gene>
<evidence type="ECO:0000256" key="1">
    <source>
        <dbReference type="ARBA" id="ARBA00022448"/>
    </source>
</evidence>
<reference evidence="8" key="1">
    <citation type="journal article" date="2013" name="Science">
        <title>Comparative analysis of bat genomes provides insight into the evolution of flight and immunity.</title>
        <authorList>
            <person name="Zhang G."/>
            <person name="Cowled C."/>
            <person name="Shi Z."/>
            <person name="Huang Z."/>
            <person name="Bishop-Lilly K.A."/>
            <person name="Fang X."/>
            <person name="Wynne J.W."/>
            <person name="Xiong Z."/>
            <person name="Baker M.L."/>
            <person name="Zhao W."/>
            <person name="Tachedjian M."/>
            <person name="Zhu Y."/>
            <person name="Zhou P."/>
            <person name="Jiang X."/>
            <person name="Ng J."/>
            <person name="Yang L."/>
            <person name="Wu L."/>
            <person name="Xiao J."/>
            <person name="Feng Y."/>
            <person name="Chen Y."/>
            <person name="Sun X."/>
            <person name="Zhang Y."/>
            <person name="Marsh G.A."/>
            <person name="Crameri G."/>
            <person name="Broder C.C."/>
            <person name="Frey K.G."/>
            <person name="Wang L.F."/>
            <person name="Wang J."/>
        </authorList>
    </citation>
    <scope>NUCLEOTIDE SEQUENCE [LARGE SCALE GENOMIC DNA]</scope>
</reference>
<keyword evidence="8" id="KW-1185">Reference proteome</keyword>
<name>L5M6I6_MYODS</name>
<dbReference type="SMART" id="SM01062">
    <property type="entry name" value="Ca_chan_IQ"/>
    <property type="match status" value="1"/>
</dbReference>
<dbReference type="PANTHER" id="PTHR45628:SF2">
    <property type="entry name" value="VOLTAGE-DEPENDENT L-TYPE CALCIUM CHANNEL SUBUNIT ALPHA-1F"/>
    <property type="match status" value="1"/>
</dbReference>
<dbReference type="AlphaFoldDB" id="L5M6I6"/>
<dbReference type="Proteomes" id="UP000010556">
    <property type="component" value="Unassembled WGS sequence"/>
</dbReference>
<evidence type="ECO:0000313" key="8">
    <source>
        <dbReference type="Proteomes" id="UP000010556"/>
    </source>
</evidence>